<dbReference type="OrthoDB" id="448954at2759"/>
<dbReference type="AlphaFoldDB" id="A0A8H5MEP2"/>
<evidence type="ECO:0000256" key="8">
    <source>
        <dbReference type="SAM" id="MobiDB-lite"/>
    </source>
</evidence>
<evidence type="ECO:0000256" key="3">
    <source>
        <dbReference type="ARBA" id="ARBA00018727"/>
    </source>
</evidence>
<dbReference type="PANTHER" id="PTHR15414">
    <property type="entry name" value="OS-9-RELATED"/>
    <property type="match status" value="1"/>
</dbReference>
<evidence type="ECO:0000313" key="11">
    <source>
        <dbReference type="Proteomes" id="UP000518752"/>
    </source>
</evidence>
<dbReference type="GO" id="GO:0005788">
    <property type="term" value="C:endoplasmic reticulum lumen"/>
    <property type="evidence" value="ECO:0007669"/>
    <property type="project" value="TreeGrafter"/>
</dbReference>
<dbReference type="GO" id="GO:0005789">
    <property type="term" value="C:endoplasmic reticulum membrane"/>
    <property type="evidence" value="ECO:0007669"/>
    <property type="project" value="UniProtKB-SubCell"/>
</dbReference>
<comment type="similarity">
    <text evidence="2">Belongs to the OS-9 family.</text>
</comment>
<organism evidence="10 11">
    <name type="scientific">Collybiopsis confluens</name>
    <dbReference type="NCBI Taxonomy" id="2823264"/>
    <lineage>
        <taxon>Eukaryota</taxon>
        <taxon>Fungi</taxon>
        <taxon>Dikarya</taxon>
        <taxon>Basidiomycota</taxon>
        <taxon>Agaricomycotina</taxon>
        <taxon>Agaricomycetes</taxon>
        <taxon>Agaricomycetidae</taxon>
        <taxon>Agaricales</taxon>
        <taxon>Marasmiineae</taxon>
        <taxon>Omphalotaceae</taxon>
        <taxon>Collybiopsis</taxon>
    </lineage>
</organism>
<keyword evidence="11" id="KW-1185">Reference proteome</keyword>
<accession>A0A8H5MEP2</accession>
<dbReference type="Proteomes" id="UP000518752">
    <property type="component" value="Unassembled WGS sequence"/>
</dbReference>
<dbReference type="InterPro" id="IPR045149">
    <property type="entry name" value="OS-9-like"/>
</dbReference>
<dbReference type="InterPro" id="IPR044865">
    <property type="entry name" value="MRH_dom"/>
</dbReference>
<keyword evidence="5" id="KW-0430">Lectin</keyword>
<dbReference type="PROSITE" id="PS51914">
    <property type="entry name" value="MRH"/>
    <property type="match status" value="1"/>
</dbReference>
<comment type="caution">
    <text evidence="10">The sequence shown here is derived from an EMBL/GenBank/DDBJ whole genome shotgun (WGS) entry which is preliminary data.</text>
</comment>
<comment type="subcellular location">
    <subcellularLocation>
        <location evidence="1">Endoplasmic reticulum membrane</location>
        <topology evidence="1">Peripheral membrane protein</topology>
        <orientation evidence="1">Lumenal side</orientation>
    </subcellularLocation>
</comment>
<keyword evidence="6" id="KW-0256">Endoplasmic reticulum</keyword>
<sequence>MKMGPRDTYLCLVPKPLDLSPPLSEDEIDQDITPARSWSLLQPLSGTCIYHRQGWFTYSYCHNDQIRQFKELPQGQSLAPEEDHSWESYTLGKAPATPEPGADLTVAERDAIEANLELARGAGSRYLVQRWGDGTLCDKTGKGREVEVQFHCSMTMSDTILFVKETKTCSYVLVINTPRLCGEPGFRSHRDVGEQAQIRCREIVHTLPQELPDVPETDHPRKIPRVEKMLPSKAAQTLEKGNADDTQGNTLRKTLEAFLGGQSNGQVFLQQVTDDGEMVFEFLDDLPEDGSGEGDGIDAELERITNTLRAAGFNIKGDRGSQKATSGESNESKQKNQQGSDSKGIPSDRDNALEQVRDEL</sequence>
<evidence type="ECO:0000256" key="4">
    <source>
        <dbReference type="ARBA" id="ARBA00022729"/>
    </source>
</evidence>
<gene>
    <name evidence="10" type="ORF">D9757_002000</name>
</gene>
<evidence type="ECO:0000256" key="7">
    <source>
        <dbReference type="ARBA" id="ARBA00023157"/>
    </source>
</evidence>
<feature type="compositionally biased region" description="Basic and acidic residues" evidence="8">
    <location>
        <begin position="346"/>
        <end position="360"/>
    </location>
</feature>
<feature type="domain" description="MRH" evidence="9">
    <location>
        <begin position="46"/>
        <end position="183"/>
    </location>
</feature>
<feature type="region of interest" description="Disordered" evidence="8">
    <location>
        <begin position="312"/>
        <end position="360"/>
    </location>
</feature>
<dbReference type="Pfam" id="PF07915">
    <property type="entry name" value="PRKCSH"/>
    <property type="match status" value="1"/>
</dbReference>
<dbReference type="PANTHER" id="PTHR15414:SF0">
    <property type="entry name" value="ENDOPLASMIC RETICULUM LECTIN 1"/>
    <property type="match status" value="1"/>
</dbReference>
<dbReference type="Gene3D" id="2.70.130.10">
    <property type="entry name" value="Mannose-6-phosphate receptor binding domain"/>
    <property type="match status" value="1"/>
</dbReference>
<evidence type="ECO:0000259" key="9">
    <source>
        <dbReference type="PROSITE" id="PS51914"/>
    </source>
</evidence>
<protein>
    <recommendedName>
        <fullName evidence="3">Protein OS-9 homolog</fullName>
    </recommendedName>
</protein>
<dbReference type="InterPro" id="IPR009011">
    <property type="entry name" value="Man6P_isomerase_rcpt-bd_dom_sf"/>
</dbReference>
<name>A0A8H5MEP2_9AGAR</name>
<evidence type="ECO:0000256" key="5">
    <source>
        <dbReference type="ARBA" id="ARBA00022734"/>
    </source>
</evidence>
<dbReference type="GO" id="GO:0030968">
    <property type="term" value="P:endoplasmic reticulum unfolded protein response"/>
    <property type="evidence" value="ECO:0007669"/>
    <property type="project" value="InterPro"/>
</dbReference>
<keyword evidence="4" id="KW-0732">Signal</keyword>
<dbReference type="InterPro" id="IPR012913">
    <property type="entry name" value="OS9-like_dom"/>
</dbReference>
<dbReference type="GO" id="GO:0030246">
    <property type="term" value="F:carbohydrate binding"/>
    <property type="evidence" value="ECO:0007669"/>
    <property type="project" value="UniProtKB-KW"/>
</dbReference>
<evidence type="ECO:0000256" key="2">
    <source>
        <dbReference type="ARBA" id="ARBA00009918"/>
    </source>
</evidence>
<evidence type="ECO:0000313" key="10">
    <source>
        <dbReference type="EMBL" id="KAF5391253.1"/>
    </source>
</evidence>
<dbReference type="EMBL" id="JAACJN010000010">
    <property type="protein sequence ID" value="KAF5391253.1"/>
    <property type="molecule type" value="Genomic_DNA"/>
</dbReference>
<feature type="compositionally biased region" description="Polar residues" evidence="8">
    <location>
        <begin position="322"/>
        <end position="341"/>
    </location>
</feature>
<dbReference type="SUPFAM" id="SSF50911">
    <property type="entry name" value="Mannose 6-phosphate receptor domain"/>
    <property type="match status" value="1"/>
</dbReference>
<evidence type="ECO:0000256" key="1">
    <source>
        <dbReference type="ARBA" id="ARBA00004367"/>
    </source>
</evidence>
<keyword evidence="7" id="KW-1015">Disulfide bond</keyword>
<reference evidence="10 11" key="1">
    <citation type="journal article" date="2020" name="ISME J.">
        <title>Uncovering the hidden diversity of litter-decomposition mechanisms in mushroom-forming fungi.</title>
        <authorList>
            <person name="Floudas D."/>
            <person name="Bentzer J."/>
            <person name="Ahren D."/>
            <person name="Johansson T."/>
            <person name="Persson P."/>
            <person name="Tunlid A."/>
        </authorList>
    </citation>
    <scope>NUCLEOTIDE SEQUENCE [LARGE SCALE GENOMIC DNA]</scope>
    <source>
        <strain evidence="10 11">CBS 406.79</strain>
    </source>
</reference>
<proteinExistence type="inferred from homology"/>
<evidence type="ECO:0000256" key="6">
    <source>
        <dbReference type="ARBA" id="ARBA00022824"/>
    </source>
</evidence>
<dbReference type="GO" id="GO:0030970">
    <property type="term" value="P:retrograde protein transport, ER to cytosol"/>
    <property type="evidence" value="ECO:0007669"/>
    <property type="project" value="TreeGrafter"/>
</dbReference>